<comment type="caution">
    <text evidence="1">The sequence shown here is derived from an EMBL/GenBank/DDBJ whole genome shotgun (WGS) entry which is preliminary data.</text>
</comment>
<proteinExistence type="predicted"/>
<keyword evidence="2" id="KW-1185">Reference proteome</keyword>
<organism evidence="1 2">
    <name type="scientific">Catharanthus roseus</name>
    <name type="common">Madagascar periwinkle</name>
    <name type="synonym">Vinca rosea</name>
    <dbReference type="NCBI Taxonomy" id="4058"/>
    <lineage>
        <taxon>Eukaryota</taxon>
        <taxon>Viridiplantae</taxon>
        <taxon>Streptophyta</taxon>
        <taxon>Embryophyta</taxon>
        <taxon>Tracheophyta</taxon>
        <taxon>Spermatophyta</taxon>
        <taxon>Magnoliopsida</taxon>
        <taxon>eudicotyledons</taxon>
        <taxon>Gunneridae</taxon>
        <taxon>Pentapetalae</taxon>
        <taxon>asterids</taxon>
        <taxon>lamiids</taxon>
        <taxon>Gentianales</taxon>
        <taxon>Apocynaceae</taxon>
        <taxon>Rauvolfioideae</taxon>
        <taxon>Vinceae</taxon>
        <taxon>Catharanthinae</taxon>
        <taxon>Catharanthus</taxon>
    </lineage>
</organism>
<reference evidence="2" key="1">
    <citation type="journal article" date="2023" name="Nat. Plants">
        <title>Single-cell RNA sequencing provides a high-resolution roadmap for understanding the multicellular compartmentation of specialized metabolism.</title>
        <authorList>
            <person name="Sun S."/>
            <person name="Shen X."/>
            <person name="Li Y."/>
            <person name="Li Y."/>
            <person name="Wang S."/>
            <person name="Li R."/>
            <person name="Zhang H."/>
            <person name="Shen G."/>
            <person name="Guo B."/>
            <person name="Wei J."/>
            <person name="Xu J."/>
            <person name="St-Pierre B."/>
            <person name="Chen S."/>
            <person name="Sun C."/>
        </authorList>
    </citation>
    <scope>NUCLEOTIDE SEQUENCE [LARGE SCALE GENOMIC DNA]</scope>
</reference>
<dbReference type="EMBL" id="CM044707">
    <property type="protein sequence ID" value="KAI5655468.1"/>
    <property type="molecule type" value="Genomic_DNA"/>
</dbReference>
<gene>
    <name evidence="1" type="ORF">M9H77_32655</name>
</gene>
<dbReference type="Proteomes" id="UP001060085">
    <property type="component" value="Linkage Group LG07"/>
</dbReference>
<evidence type="ECO:0000313" key="1">
    <source>
        <dbReference type="EMBL" id="KAI5655468.1"/>
    </source>
</evidence>
<evidence type="ECO:0000313" key="2">
    <source>
        <dbReference type="Proteomes" id="UP001060085"/>
    </source>
</evidence>
<accession>A0ACC0A3J4</accession>
<sequence>MHPDQKFQQRWEYRKKDDDADSSSDDTKSNSGNEQVQMKHKVILDLILPEKDGESDTPGYEPSNELNVLTATPLQILEPNNMQCGPGKKRISAENGSKGNARKKRKSKVKDSEEPAHLADLKTFTSSLLKELKAARHTMLVRMKRQITRLTSVKSAPRTKRKECKTDNAIHQKENESGMKTATRAKGSIERPKKKAEKSGSSKRVKAVGKKRNTKQAPVANGVEKIENLSLPMKKPISDFDQTASVSHLALPGIRSKPQIEISRTEISLSEHIHAEQHGMNKTNLLEKESFLTDAQSYCSYLPSILPDEEFESFSRRSSKNVVFLDDQSMNPGLEAPLHQWPNNCFGVTSQIVLETPGEENNGAVCPRMDSGGFRFPGRSNALSESFVTNTVSWNMRK</sequence>
<protein>
    <submittedName>
        <fullName evidence="1">Uncharacterized protein</fullName>
    </submittedName>
</protein>
<name>A0ACC0A3J4_CATRO</name>